<proteinExistence type="predicted"/>
<gene>
    <name evidence="3" type="ORF">LTRI10_LOCUS18581</name>
</gene>
<evidence type="ECO:0000256" key="2">
    <source>
        <dbReference type="SAM" id="SignalP"/>
    </source>
</evidence>
<dbReference type="Proteomes" id="UP001497516">
    <property type="component" value="Chromosome 3"/>
</dbReference>
<dbReference type="AlphaFoldDB" id="A0AAV2DTR7"/>
<organism evidence="3 4">
    <name type="scientific">Linum trigynum</name>
    <dbReference type="NCBI Taxonomy" id="586398"/>
    <lineage>
        <taxon>Eukaryota</taxon>
        <taxon>Viridiplantae</taxon>
        <taxon>Streptophyta</taxon>
        <taxon>Embryophyta</taxon>
        <taxon>Tracheophyta</taxon>
        <taxon>Spermatophyta</taxon>
        <taxon>Magnoliopsida</taxon>
        <taxon>eudicotyledons</taxon>
        <taxon>Gunneridae</taxon>
        <taxon>Pentapetalae</taxon>
        <taxon>rosids</taxon>
        <taxon>fabids</taxon>
        <taxon>Malpighiales</taxon>
        <taxon>Linaceae</taxon>
        <taxon>Linum</taxon>
    </lineage>
</organism>
<feature type="chain" id="PRO_5043326484" description="Transmembrane protein" evidence="2">
    <location>
        <begin position="29"/>
        <end position="70"/>
    </location>
</feature>
<sequence>MATINIKESLILIYALLLIFHVFPTLEAEHARTYERKKEAFWGSAVSKMAVGQEHTSRPANHNDVPAPSS</sequence>
<evidence type="ECO:0008006" key="5">
    <source>
        <dbReference type="Google" id="ProtNLM"/>
    </source>
</evidence>
<evidence type="ECO:0000313" key="3">
    <source>
        <dbReference type="EMBL" id="CAL1376882.1"/>
    </source>
</evidence>
<keyword evidence="4" id="KW-1185">Reference proteome</keyword>
<feature type="signal peptide" evidence="2">
    <location>
        <begin position="1"/>
        <end position="28"/>
    </location>
</feature>
<keyword evidence="2" id="KW-0732">Signal</keyword>
<evidence type="ECO:0000256" key="1">
    <source>
        <dbReference type="SAM" id="MobiDB-lite"/>
    </source>
</evidence>
<accession>A0AAV2DTR7</accession>
<evidence type="ECO:0000313" key="4">
    <source>
        <dbReference type="Proteomes" id="UP001497516"/>
    </source>
</evidence>
<dbReference type="EMBL" id="OZ034816">
    <property type="protein sequence ID" value="CAL1376882.1"/>
    <property type="molecule type" value="Genomic_DNA"/>
</dbReference>
<reference evidence="3 4" key="1">
    <citation type="submission" date="2024-04" db="EMBL/GenBank/DDBJ databases">
        <authorList>
            <person name="Fracassetti M."/>
        </authorList>
    </citation>
    <scope>NUCLEOTIDE SEQUENCE [LARGE SCALE GENOMIC DNA]</scope>
</reference>
<name>A0AAV2DTR7_9ROSI</name>
<feature type="region of interest" description="Disordered" evidence="1">
    <location>
        <begin position="51"/>
        <end position="70"/>
    </location>
</feature>
<protein>
    <recommendedName>
        <fullName evidence="5">Transmembrane protein</fullName>
    </recommendedName>
</protein>